<evidence type="ECO:0000313" key="2">
    <source>
        <dbReference type="Proteomes" id="UP001497680"/>
    </source>
</evidence>
<name>A0ACC0D522_9PEZI</name>
<sequence length="78" mass="8356">MSAKSGPSAATTSNYSSSNQSQSVALENYLASPPTVTEELTFPSTTGDSSTVESKTGDMKESLDKWQTTWDSMKDPKN</sequence>
<accession>A0ACC0D522</accession>
<dbReference type="Proteomes" id="UP001497680">
    <property type="component" value="Unassembled WGS sequence"/>
</dbReference>
<proteinExistence type="predicted"/>
<protein>
    <submittedName>
        <fullName evidence="1">Uncharacterized protein</fullName>
    </submittedName>
</protein>
<keyword evidence="2" id="KW-1185">Reference proteome</keyword>
<gene>
    <name evidence="1" type="ORF">F4821DRAFT_102295</name>
</gene>
<evidence type="ECO:0000313" key="1">
    <source>
        <dbReference type="EMBL" id="KAI6087657.1"/>
    </source>
</evidence>
<dbReference type="EMBL" id="MU394306">
    <property type="protein sequence ID" value="KAI6087657.1"/>
    <property type="molecule type" value="Genomic_DNA"/>
</dbReference>
<comment type="caution">
    <text evidence="1">The sequence shown here is derived from an EMBL/GenBank/DDBJ whole genome shotgun (WGS) entry which is preliminary data.</text>
</comment>
<organism evidence="1 2">
    <name type="scientific">Hypoxylon rubiginosum</name>
    <dbReference type="NCBI Taxonomy" id="110542"/>
    <lineage>
        <taxon>Eukaryota</taxon>
        <taxon>Fungi</taxon>
        <taxon>Dikarya</taxon>
        <taxon>Ascomycota</taxon>
        <taxon>Pezizomycotina</taxon>
        <taxon>Sordariomycetes</taxon>
        <taxon>Xylariomycetidae</taxon>
        <taxon>Xylariales</taxon>
        <taxon>Hypoxylaceae</taxon>
        <taxon>Hypoxylon</taxon>
    </lineage>
</organism>
<reference evidence="1 2" key="1">
    <citation type="journal article" date="2022" name="New Phytol.">
        <title>Ecological generalism drives hyperdiversity of secondary metabolite gene clusters in xylarialean endophytes.</title>
        <authorList>
            <person name="Franco M.E.E."/>
            <person name="Wisecaver J.H."/>
            <person name="Arnold A.E."/>
            <person name="Ju Y.M."/>
            <person name="Slot J.C."/>
            <person name="Ahrendt S."/>
            <person name="Moore L.P."/>
            <person name="Eastman K.E."/>
            <person name="Scott K."/>
            <person name="Konkel Z."/>
            <person name="Mondo S.J."/>
            <person name="Kuo A."/>
            <person name="Hayes R.D."/>
            <person name="Haridas S."/>
            <person name="Andreopoulos B."/>
            <person name="Riley R."/>
            <person name="LaButti K."/>
            <person name="Pangilinan J."/>
            <person name="Lipzen A."/>
            <person name="Amirebrahimi M."/>
            <person name="Yan J."/>
            <person name="Adam C."/>
            <person name="Keymanesh K."/>
            <person name="Ng V."/>
            <person name="Louie K."/>
            <person name="Northen T."/>
            <person name="Drula E."/>
            <person name="Henrissat B."/>
            <person name="Hsieh H.M."/>
            <person name="Youens-Clark K."/>
            <person name="Lutzoni F."/>
            <person name="Miadlikowska J."/>
            <person name="Eastwood D.C."/>
            <person name="Hamelin R.C."/>
            <person name="Grigoriev I.V."/>
            <person name="U'Ren J.M."/>
        </authorList>
    </citation>
    <scope>NUCLEOTIDE SEQUENCE [LARGE SCALE GENOMIC DNA]</scope>
    <source>
        <strain evidence="1 2">ER1909</strain>
    </source>
</reference>